<evidence type="ECO:0000313" key="3">
    <source>
        <dbReference type="Proteomes" id="UP000827549"/>
    </source>
</evidence>
<dbReference type="RefSeq" id="XP_062625230.1">
    <property type="nucleotide sequence ID" value="XM_062769246.1"/>
</dbReference>
<accession>A0AAF1BPC1</accession>
<sequence>MTATDSASKTPFEGKKATAKLATEVPDASVKRAAVVVKKSPLELDETERGEGGFGSTGGFGAAAAAEAPSA</sequence>
<feature type="compositionally biased region" description="Gly residues" evidence="1">
    <location>
        <begin position="52"/>
        <end position="61"/>
    </location>
</feature>
<evidence type="ECO:0000313" key="2">
    <source>
        <dbReference type="EMBL" id="WOO79198.1"/>
    </source>
</evidence>
<feature type="compositionally biased region" description="Low complexity" evidence="1">
    <location>
        <begin position="62"/>
        <end position="71"/>
    </location>
</feature>
<dbReference type="EMBL" id="CP086715">
    <property type="protein sequence ID" value="WOO79198.1"/>
    <property type="molecule type" value="Genomic_DNA"/>
</dbReference>
<gene>
    <name evidence="2" type="ORF">LOC62_02G002732</name>
</gene>
<dbReference type="AlphaFoldDB" id="A0AAF1BPC1"/>
<organism evidence="2 3">
    <name type="scientific">Vanrija pseudolonga</name>
    <dbReference type="NCBI Taxonomy" id="143232"/>
    <lineage>
        <taxon>Eukaryota</taxon>
        <taxon>Fungi</taxon>
        <taxon>Dikarya</taxon>
        <taxon>Basidiomycota</taxon>
        <taxon>Agaricomycotina</taxon>
        <taxon>Tremellomycetes</taxon>
        <taxon>Trichosporonales</taxon>
        <taxon>Trichosporonaceae</taxon>
        <taxon>Vanrija</taxon>
    </lineage>
</organism>
<feature type="region of interest" description="Disordered" evidence="1">
    <location>
        <begin position="44"/>
        <end position="71"/>
    </location>
</feature>
<name>A0AAF1BPC1_9TREE</name>
<evidence type="ECO:0000256" key="1">
    <source>
        <dbReference type="SAM" id="MobiDB-lite"/>
    </source>
</evidence>
<dbReference type="Proteomes" id="UP000827549">
    <property type="component" value="Chromosome 2"/>
</dbReference>
<proteinExistence type="predicted"/>
<keyword evidence="3" id="KW-1185">Reference proteome</keyword>
<reference evidence="2" key="1">
    <citation type="submission" date="2023-10" db="EMBL/GenBank/DDBJ databases">
        <authorList>
            <person name="Noh H."/>
        </authorList>
    </citation>
    <scope>NUCLEOTIDE SEQUENCE</scope>
    <source>
        <strain evidence="2">DUCC4014</strain>
    </source>
</reference>
<dbReference type="GeneID" id="87805979"/>
<protein>
    <submittedName>
        <fullName evidence="2">Uncharacterized protein</fullName>
    </submittedName>
</protein>